<sequence>MAQAGWYVLPTSSDPAETKRPGSVVGSHWHWESSRDLDQIERWWEDDPDRGVALHVGRSRAIGFDLDADSLDGLPTDLAKALRTGLVQKTRTGGTDRGHYLFAMAVGDDFSNGAGAFAPFGEVRGRNGVLICEPTIHPKAPVGGQYHWETFGALPPLPDILRACLKAAPSSDVAPLTSAALDAFLKEHNKSERVSLLDGVVTVFEQDVDKGMARHEALVRALPMAFREAMVGCYPARDAYVRLEGVFEAAFTIPASTNGSLNRGRTSPGPNEFRRTAEWAAAQAAVASPDETLARINRDDPAHAVVDEDAFWDSRPSLEHLRMFARSRRVGPWSMLGAVLARVLAVVPPSVVLPPTIGSHASLNFFVALVAASGDGKGSSESAAADAIDTTPDVYVATPGSGEGIPKQYAYKASGKQVNLRNSVMFSVAEIDTLAALGNRSNSTLMPELRKAWMGERLGFGYATADKAVPILDHRYRMTMVVGVQPGRSRALLEDSDGGTTQRFLWMPTTDPDAPDEAPDDPGTLALHRWPRGVVATHESASSAQPVLEGGEVTHLIEIDVLGLQHPVKHSELQALQLPSVAVNLIHSTHLVKLRGGARDGLDGHAILARLKVAAALMVLDGRTDAVNESDWDLAGMVMTVSDRTRAQVQKDVAFKAAQLNRHRGQTEGERELVKAEVVDTARFKRVAGNLRKHLRKTSPMMMNQLKKRVAQRDRELVEDALGALVDLGDVELEDFEYKGTKGVRVSWTG</sequence>
<evidence type="ECO:0000313" key="2">
    <source>
        <dbReference type="EMBL" id="MCZ4519509.1"/>
    </source>
</evidence>
<keyword evidence="3" id="KW-1185">Reference proteome</keyword>
<feature type="domain" description="DNA primase/polymerase bifunctional N-terminal" evidence="1">
    <location>
        <begin position="1"/>
        <end position="161"/>
    </location>
</feature>
<evidence type="ECO:0000313" key="3">
    <source>
        <dbReference type="Proteomes" id="UP001081071"/>
    </source>
</evidence>
<dbReference type="Proteomes" id="UP001081071">
    <property type="component" value="Unassembled WGS sequence"/>
</dbReference>
<comment type="caution">
    <text evidence="2">The sequence shown here is derived from an EMBL/GenBank/DDBJ whole genome shotgun (WGS) entry which is preliminary data.</text>
</comment>
<dbReference type="SUPFAM" id="SSF56747">
    <property type="entry name" value="Prim-pol domain"/>
    <property type="match status" value="1"/>
</dbReference>
<dbReference type="RefSeq" id="WP_269605403.1">
    <property type="nucleotide sequence ID" value="NZ_JAPWIJ010000005.1"/>
</dbReference>
<dbReference type="InterPro" id="IPR015330">
    <property type="entry name" value="DNA_primase/pol_bifunc_N"/>
</dbReference>
<dbReference type="EMBL" id="JAPWIJ010000005">
    <property type="protein sequence ID" value="MCZ4519509.1"/>
    <property type="molecule type" value="Genomic_DNA"/>
</dbReference>
<gene>
    <name evidence="2" type="ORF">O4220_13385</name>
</gene>
<protein>
    <submittedName>
        <fullName evidence="2">Bifunctional DNA primase/polymerase</fullName>
    </submittedName>
</protein>
<dbReference type="SMART" id="SM00943">
    <property type="entry name" value="Prim-Pol"/>
    <property type="match status" value="1"/>
</dbReference>
<reference evidence="2" key="1">
    <citation type="submission" date="2022-12" db="EMBL/GenBank/DDBJ databases">
        <authorList>
            <person name="Krivoruchko A.V."/>
            <person name="Elkin A."/>
        </authorList>
    </citation>
    <scope>NUCLEOTIDE SEQUENCE</scope>
    <source>
        <strain evidence="2">IEGM 1391</strain>
    </source>
</reference>
<name>A0ABT4MEU1_9NOCA</name>
<dbReference type="Pfam" id="PF09250">
    <property type="entry name" value="Prim-Pol"/>
    <property type="match status" value="1"/>
</dbReference>
<organism evidence="2 3">
    <name type="scientific">Rhodococcus ruber</name>
    <dbReference type="NCBI Taxonomy" id="1830"/>
    <lineage>
        <taxon>Bacteria</taxon>
        <taxon>Bacillati</taxon>
        <taxon>Actinomycetota</taxon>
        <taxon>Actinomycetes</taxon>
        <taxon>Mycobacteriales</taxon>
        <taxon>Nocardiaceae</taxon>
        <taxon>Rhodococcus</taxon>
    </lineage>
</organism>
<accession>A0ABT4MEU1</accession>
<evidence type="ECO:0000259" key="1">
    <source>
        <dbReference type="SMART" id="SM00943"/>
    </source>
</evidence>
<proteinExistence type="predicted"/>